<comment type="subcellular location">
    <subcellularLocation>
        <location evidence="6">Cytoplasm</location>
    </subcellularLocation>
</comment>
<keyword evidence="2 6" id="KW-0547">Nucleotide-binding</keyword>
<dbReference type="SUPFAM" id="SSF55681">
    <property type="entry name" value="Class II aaRS and biotin synthetases"/>
    <property type="match status" value="1"/>
</dbReference>
<protein>
    <recommendedName>
        <fullName evidence="6">Histidine--tRNA ligase</fullName>
        <ecNumber evidence="6">6.1.1.21</ecNumber>
    </recommendedName>
    <alternativeName>
        <fullName evidence="6">Histidyl-tRNA synthetase</fullName>
        <shortName evidence="6">HisRS</shortName>
    </alternativeName>
</protein>
<keyword evidence="6" id="KW-0963">Cytoplasm</keyword>
<keyword evidence="6" id="KW-0030">Aminoacyl-tRNA synthetase</keyword>
<dbReference type="EC" id="6.1.1.21" evidence="6"/>
<evidence type="ECO:0000256" key="7">
    <source>
        <dbReference type="PIRSR" id="PIRSR001549-1"/>
    </source>
</evidence>
<dbReference type="EMBL" id="DTLS01000110">
    <property type="protein sequence ID" value="HGZ60330.1"/>
    <property type="molecule type" value="Genomic_DNA"/>
</dbReference>
<proteinExistence type="inferred from homology"/>
<dbReference type="Gene3D" id="3.40.50.800">
    <property type="entry name" value="Anticodon-binding domain"/>
    <property type="match status" value="1"/>
</dbReference>
<feature type="binding site" evidence="7">
    <location>
        <begin position="81"/>
        <end position="83"/>
    </location>
    <ligand>
        <name>L-histidine</name>
        <dbReference type="ChEBI" id="CHEBI:57595"/>
    </ligand>
</feature>
<evidence type="ECO:0000256" key="6">
    <source>
        <dbReference type="HAMAP-Rule" id="MF_00127"/>
    </source>
</evidence>
<dbReference type="GO" id="GO:0004821">
    <property type="term" value="F:histidine-tRNA ligase activity"/>
    <property type="evidence" value="ECO:0007669"/>
    <property type="project" value="UniProtKB-UniRule"/>
</dbReference>
<dbReference type="Gene3D" id="3.30.930.10">
    <property type="entry name" value="Bira Bifunctional Protein, Domain 2"/>
    <property type="match status" value="1"/>
</dbReference>
<dbReference type="NCBIfam" id="TIGR00442">
    <property type="entry name" value="hisS"/>
    <property type="match status" value="1"/>
</dbReference>
<dbReference type="InterPro" id="IPR015807">
    <property type="entry name" value="His-tRNA-ligase"/>
</dbReference>
<dbReference type="CDD" id="cd00773">
    <property type="entry name" value="HisRS-like_core"/>
    <property type="match status" value="1"/>
</dbReference>
<organism evidence="9">
    <name type="scientific">Fervidicoccus fontis</name>
    <dbReference type="NCBI Taxonomy" id="683846"/>
    <lineage>
        <taxon>Archaea</taxon>
        <taxon>Thermoproteota</taxon>
        <taxon>Thermoprotei</taxon>
        <taxon>Fervidicoccales</taxon>
        <taxon>Fervidicoccaceae</taxon>
        <taxon>Fervidicoccus</taxon>
    </lineage>
</organism>
<comment type="similarity">
    <text evidence="1 6">Belongs to the class-II aminoacyl-tRNA synthetase family.</text>
</comment>
<gene>
    <name evidence="6" type="primary">hisS</name>
    <name evidence="9" type="ORF">ENW83_03890</name>
</gene>
<dbReference type="SUPFAM" id="SSF52954">
    <property type="entry name" value="Class II aaRS ABD-related"/>
    <property type="match status" value="1"/>
</dbReference>
<name>A0A7J3SL24_9CREN</name>
<evidence type="ECO:0000256" key="3">
    <source>
        <dbReference type="ARBA" id="ARBA00022840"/>
    </source>
</evidence>
<feature type="domain" description="Aminoacyl-transfer RNA synthetases class-II family profile" evidence="8">
    <location>
        <begin position="1"/>
        <end position="335"/>
    </location>
</feature>
<dbReference type="AlphaFoldDB" id="A0A7J3SL24"/>
<dbReference type="Pfam" id="PF13393">
    <property type="entry name" value="tRNA-synt_His"/>
    <property type="match status" value="1"/>
</dbReference>
<dbReference type="InterPro" id="IPR006195">
    <property type="entry name" value="aa-tRNA-synth_II"/>
</dbReference>
<evidence type="ECO:0000256" key="5">
    <source>
        <dbReference type="ARBA" id="ARBA00047639"/>
    </source>
</evidence>
<dbReference type="PIRSF" id="PIRSF001549">
    <property type="entry name" value="His-tRNA_synth"/>
    <property type="match status" value="1"/>
</dbReference>
<dbReference type="PANTHER" id="PTHR11476:SF7">
    <property type="entry name" value="HISTIDINE--TRNA LIGASE"/>
    <property type="match status" value="1"/>
</dbReference>
<dbReference type="InterPro" id="IPR004154">
    <property type="entry name" value="Anticodon-bd"/>
</dbReference>
<keyword evidence="4 6" id="KW-0648">Protein biosynthesis</keyword>
<dbReference type="HAMAP" id="MF_00127">
    <property type="entry name" value="His_tRNA_synth"/>
    <property type="match status" value="1"/>
</dbReference>
<evidence type="ECO:0000313" key="9">
    <source>
        <dbReference type="EMBL" id="HGZ60330.1"/>
    </source>
</evidence>
<comment type="caution">
    <text evidence="9">The sequence shown here is derived from an EMBL/GenBank/DDBJ whole genome shotgun (WGS) entry which is preliminary data.</text>
</comment>
<accession>A0A7J3SL24</accession>
<dbReference type="PANTHER" id="PTHR11476">
    <property type="entry name" value="HISTIDYL-TRNA SYNTHETASE"/>
    <property type="match status" value="1"/>
</dbReference>
<dbReference type="GO" id="GO:0003723">
    <property type="term" value="F:RNA binding"/>
    <property type="evidence" value="ECO:0007669"/>
    <property type="project" value="TreeGrafter"/>
</dbReference>
<evidence type="ECO:0000256" key="4">
    <source>
        <dbReference type="ARBA" id="ARBA00022917"/>
    </source>
</evidence>
<dbReference type="InterPro" id="IPR045864">
    <property type="entry name" value="aa-tRNA-synth_II/BPL/LPL"/>
</dbReference>
<dbReference type="InterPro" id="IPR004516">
    <property type="entry name" value="HisRS/HisZ"/>
</dbReference>
<dbReference type="GO" id="GO:0005829">
    <property type="term" value="C:cytosol"/>
    <property type="evidence" value="ECO:0007669"/>
    <property type="project" value="TreeGrafter"/>
</dbReference>
<dbReference type="Pfam" id="PF03129">
    <property type="entry name" value="HGTP_anticodon"/>
    <property type="match status" value="1"/>
</dbReference>
<dbReference type="GO" id="GO:0006427">
    <property type="term" value="P:histidyl-tRNA aminoacylation"/>
    <property type="evidence" value="ECO:0007669"/>
    <property type="project" value="UniProtKB-UniRule"/>
</dbReference>
<reference evidence="9" key="1">
    <citation type="journal article" date="2020" name="mSystems">
        <title>Genome- and Community-Level Interaction Insights into Carbon Utilization and Element Cycling Functions of Hydrothermarchaeota in Hydrothermal Sediment.</title>
        <authorList>
            <person name="Zhou Z."/>
            <person name="Liu Y."/>
            <person name="Xu W."/>
            <person name="Pan J."/>
            <person name="Luo Z.H."/>
            <person name="Li M."/>
        </authorList>
    </citation>
    <scope>NUCLEOTIDE SEQUENCE [LARGE SCALE GENOMIC DNA]</scope>
    <source>
        <strain evidence="9">SpSt-885</strain>
    </source>
</reference>
<feature type="binding site" evidence="7">
    <location>
        <position position="110"/>
    </location>
    <ligand>
        <name>L-histidine</name>
        <dbReference type="ChEBI" id="CHEBI:57595"/>
    </ligand>
</feature>
<keyword evidence="3 6" id="KW-0067">ATP-binding</keyword>
<sequence length="433" mass="49806">MRKAEIPRGFRDFPPEVMRARIEVINKVRKVFERAGFPPMDTPSLEYWETLAGKYGPEAEERLIWRFKDPFSEKDYALRYDLTVPLARYIAQHPEIQLPFKRHQISLVWRHEEPQKGRYREFLQADIDTVGSPHIEADAEIINTIAMALEELGLDDYIIKVNHRGLLRDFIEKRFGGLSLSILRTIDKLDKIGEEGVKKELLRIGISEAQIDELMVKFERLKLEEVGETLIRLYGSEANQYKPIFETLSSLAYRKDKILFDFSLVRGLDYYTGIIFEAILTKGSPGSVSGGGRYDNLISLFKGEAVPATGGSLGIERIIDVMIERGILNLRKSIPGAFIIVLDEEAFMFGWRYLLELRKRGVIAEIDIMRRSLEKQKKRMNALNYKYAIYVGKKEMSSGSVTLVDRETGSRTEISVEDSFKLLEGEYKDEEAN</sequence>
<dbReference type="InterPro" id="IPR041715">
    <property type="entry name" value="HisRS-like_core"/>
</dbReference>
<evidence type="ECO:0000259" key="8">
    <source>
        <dbReference type="PROSITE" id="PS50862"/>
    </source>
</evidence>
<feature type="binding site" evidence="7">
    <location>
        <begin position="270"/>
        <end position="271"/>
    </location>
    <ligand>
        <name>L-histidine</name>
        <dbReference type="ChEBI" id="CHEBI:57595"/>
    </ligand>
</feature>
<keyword evidence="6 9" id="KW-0436">Ligase</keyword>
<feature type="binding site" evidence="7">
    <location>
        <position position="124"/>
    </location>
    <ligand>
        <name>L-histidine</name>
        <dbReference type="ChEBI" id="CHEBI:57595"/>
    </ligand>
</feature>
<feature type="binding site" evidence="7">
    <location>
        <position position="266"/>
    </location>
    <ligand>
        <name>L-histidine</name>
        <dbReference type="ChEBI" id="CHEBI:57595"/>
    </ligand>
</feature>
<evidence type="ECO:0000256" key="1">
    <source>
        <dbReference type="ARBA" id="ARBA00008226"/>
    </source>
</evidence>
<evidence type="ECO:0000256" key="2">
    <source>
        <dbReference type="ARBA" id="ARBA00022741"/>
    </source>
</evidence>
<dbReference type="PROSITE" id="PS50862">
    <property type="entry name" value="AA_TRNA_LIGASE_II"/>
    <property type="match status" value="1"/>
</dbReference>
<feature type="binding site" evidence="7">
    <location>
        <position position="128"/>
    </location>
    <ligand>
        <name>L-histidine</name>
        <dbReference type="ChEBI" id="CHEBI:57595"/>
    </ligand>
</feature>
<comment type="catalytic activity">
    <reaction evidence="5 6">
        <text>tRNA(His) + L-histidine + ATP = L-histidyl-tRNA(His) + AMP + diphosphate + H(+)</text>
        <dbReference type="Rhea" id="RHEA:17313"/>
        <dbReference type="Rhea" id="RHEA-COMP:9665"/>
        <dbReference type="Rhea" id="RHEA-COMP:9689"/>
        <dbReference type="ChEBI" id="CHEBI:15378"/>
        <dbReference type="ChEBI" id="CHEBI:30616"/>
        <dbReference type="ChEBI" id="CHEBI:33019"/>
        <dbReference type="ChEBI" id="CHEBI:57595"/>
        <dbReference type="ChEBI" id="CHEBI:78442"/>
        <dbReference type="ChEBI" id="CHEBI:78527"/>
        <dbReference type="ChEBI" id="CHEBI:456215"/>
        <dbReference type="EC" id="6.1.1.21"/>
    </reaction>
</comment>
<dbReference type="InterPro" id="IPR036621">
    <property type="entry name" value="Anticodon-bd_dom_sf"/>
</dbReference>
<dbReference type="GO" id="GO:0005524">
    <property type="term" value="F:ATP binding"/>
    <property type="evidence" value="ECO:0007669"/>
    <property type="project" value="UniProtKB-UniRule"/>
</dbReference>